<comment type="caution">
    <text evidence="1">The sequence shown here is derived from an EMBL/GenBank/DDBJ whole genome shotgun (WGS) entry which is preliminary data.</text>
</comment>
<accession>A0A812U480</accession>
<dbReference type="OrthoDB" id="449384at2759"/>
<proteinExistence type="predicted"/>
<keyword evidence="2" id="KW-1185">Reference proteome</keyword>
<name>A0A812U480_9DINO</name>
<evidence type="ECO:0000313" key="1">
    <source>
        <dbReference type="EMBL" id="CAE7561910.1"/>
    </source>
</evidence>
<dbReference type="EMBL" id="CAJNDS010002672">
    <property type="protein sequence ID" value="CAE7561910.1"/>
    <property type="molecule type" value="Genomic_DNA"/>
</dbReference>
<dbReference type="Proteomes" id="UP000604046">
    <property type="component" value="Unassembled WGS sequence"/>
</dbReference>
<dbReference type="AlphaFoldDB" id="A0A812U480"/>
<organism evidence="1 2">
    <name type="scientific">Symbiodinium natans</name>
    <dbReference type="NCBI Taxonomy" id="878477"/>
    <lineage>
        <taxon>Eukaryota</taxon>
        <taxon>Sar</taxon>
        <taxon>Alveolata</taxon>
        <taxon>Dinophyceae</taxon>
        <taxon>Suessiales</taxon>
        <taxon>Symbiodiniaceae</taxon>
        <taxon>Symbiodinium</taxon>
    </lineage>
</organism>
<sequence>MGSLDEWDTSWEADGALDAVRKITQVFGPSNTFLVSKVRPGGAMHRRMEQWLHETMDFCNVTGVPKDNIVFVRAVDGLGISHFVDDKIEARPGSLAQVGADLEHEELQASALELLLEEAARAPADEAAAVQLVLQDEPEGFEVVLRPVPGCKLGVRVMEFGHKLLVASVHAKGVVSSWNVSHPDLSIEERDLLVQVNHATEYFDMVQQLRFSQVLLLKLQRQESIKSQILPVRATWEPRTGTGQSASDLDANLALRAVTDSLGPHSPSVWKSAAGCIVEHFVQQERLFLELYGYRVLTNRTWADAPIAGQTPILNLKTAQHIEQAGYTWYIISCELVLFKAGMRDVLKWEAPRRLAQLRGDLHDRVKYSMELTEYKALFEEAPFAHAGGTWAFCDGGGELLLLILAGMQWIGVEPL</sequence>
<gene>
    <name evidence="1" type="ORF">SNAT2548_LOCUS31717</name>
</gene>
<protein>
    <submittedName>
        <fullName evidence="1">Uncharacterized protein</fullName>
    </submittedName>
</protein>
<reference evidence="1" key="1">
    <citation type="submission" date="2021-02" db="EMBL/GenBank/DDBJ databases">
        <authorList>
            <person name="Dougan E. K."/>
            <person name="Rhodes N."/>
            <person name="Thang M."/>
            <person name="Chan C."/>
        </authorList>
    </citation>
    <scope>NUCLEOTIDE SEQUENCE</scope>
</reference>
<evidence type="ECO:0000313" key="2">
    <source>
        <dbReference type="Proteomes" id="UP000604046"/>
    </source>
</evidence>